<dbReference type="Proteomes" id="UP000628669">
    <property type="component" value="Unassembled WGS sequence"/>
</dbReference>
<feature type="domain" description="ABC transporter" evidence="5">
    <location>
        <begin position="2"/>
        <end position="235"/>
    </location>
</feature>
<evidence type="ECO:0000256" key="1">
    <source>
        <dbReference type="ARBA" id="ARBA00005417"/>
    </source>
</evidence>
<dbReference type="InterPro" id="IPR017871">
    <property type="entry name" value="ABC_transporter-like_CS"/>
</dbReference>
<dbReference type="PANTHER" id="PTHR43117">
    <property type="entry name" value="OSMOPROTECTANT IMPORT ATP-BINDING PROTEIN OSMV"/>
    <property type="match status" value="1"/>
</dbReference>
<keyword evidence="7" id="KW-1185">Reference proteome</keyword>
<keyword evidence="2" id="KW-0813">Transport</keyword>
<comment type="similarity">
    <text evidence="1">Belongs to the ABC transporter superfamily.</text>
</comment>
<dbReference type="GO" id="GO:0005524">
    <property type="term" value="F:ATP binding"/>
    <property type="evidence" value="ECO:0007669"/>
    <property type="project" value="UniProtKB-KW"/>
</dbReference>
<sequence>MIRVESITKSFDERIAVDHISFQAHDKEILVLLGTSGCGKTTTLKMINRLIEADSGDIWIDGQNIRERKIEELRMHIGFVMQHAGLFPHYTIRQNIAVVPELLKWDKKKIRSRTEELMAKLHLPEELLTRFPQELSGGQQQRVGIARALIADTPILLMDEPFGALDNITKADIHSEFKSLEELKNKTIILVTHDVQEAFELGHRICLMDKGQIVQIGTPKEMLYRPVNDFVKEFFAESRLLLEYKVATLENVRPFLSYSENLDQGFNSDENVWNILQILSINNGDADEYEKLSDAFNKYRKVQAE</sequence>
<dbReference type="RefSeq" id="WP_200245700.1">
    <property type="nucleotide sequence ID" value="NZ_JAENHK010000010.1"/>
</dbReference>
<dbReference type="Pfam" id="PF00005">
    <property type="entry name" value="ABC_tran"/>
    <property type="match status" value="1"/>
</dbReference>
<evidence type="ECO:0000313" key="7">
    <source>
        <dbReference type="Proteomes" id="UP000628669"/>
    </source>
</evidence>
<keyword evidence="4 6" id="KW-0067">ATP-binding</keyword>
<gene>
    <name evidence="6" type="ORF">JHL15_10840</name>
</gene>
<comment type="caution">
    <text evidence="6">The sequence shown here is derived from an EMBL/GenBank/DDBJ whole genome shotgun (WGS) entry which is preliminary data.</text>
</comment>
<protein>
    <submittedName>
        <fullName evidence="6">ABC transporter ATP-binding protein</fullName>
    </submittedName>
</protein>
<dbReference type="PROSITE" id="PS00211">
    <property type="entry name" value="ABC_TRANSPORTER_1"/>
    <property type="match status" value="1"/>
</dbReference>
<accession>A0ABS1FUZ6</accession>
<proteinExistence type="inferred from homology"/>
<dbReference type="InterPro" id="IPR003593">
    <property type="entry name" value="AAA+_ATPase"/>
</dbReference>
<dbReference type="InterPro" id="IPR003439">
    <property type="entry name" value="ABC_transporter-like_ATP-bd"/>
</dbReference>
<dbReference type="PROSITE" id="PS50893">
    <property type="entry name" value="ABC_TRANSPORTER_2"/>
    <property type="match status" value="1"/>
</dbReference>
<organism evidence="6 7">
    <name type="scientific">Chryseobacterium paridis</name>
    <dbReference type="NCBI Taxonomy" id="2800328"/>
    <lineage>
        <taxon>Bacteria</taxon>
        <taxon>Pseudomonadati</taxon>
        <taxon>Bacteroidota</taxon>
        <taxon>Flavobacteriia</taxon>
        <taxon>Flavobacteriales</taxon>
        <taxon>Weeksellaceae</taxon>
        <taxon>Chryseobacterium group</taxon>
        <taxon>Chryseobacterium</taxon>
    </lineage>
</organism>
<evidence type="ECO:0000313" key="6">
    <source>
        <dbReference type="EMBL" id="MBK1896250.1"/>
    </source>
</evidence>
<keyword evidence="3" id="KW-0547">Nucleotide-binding</keyword>
<evidence type="ECO:0000256" key="3">
    <source>
        <dbReference type="ARBA" id="ARBA00022741"/>
    </source>
</evidence>
<dbReference type="Gene3D" id="3.40.50.300">
    <property type="entry name" value="P-loop containing nucleotide triphosphate hydrolases"/>
    <property type="match status" value="1"/>
</dbReference>
<reference evidence="7" key="1">
    <citation type="submission" date="2021-01" db="EMBL/GenBank/DDBJ databases">
        <title>Genome public.</title>
        <authorList>
            <person name="Liu C."/>
            <person name="Sun Q."/>
        </authorList>
    </citation>
    <scope>NUCLEOTIDE SEQUENCE [LARGE SCALE GENOMIC DNA]</scope>
    <source>
        <strain evidence="7">YIM B02567</strain>
    </source>
</reference>
<dbReference type="PANTHER" id="PTHR43117:SF5">
    <property type="entry name" value="GLYCINE BETAINE UPTAKE SYSTEM ATP-BINDING PROTEIN YEHX"/>
    <property type="match status" value="1"/>
</dbReference>
<evidence type="ECO:0000256" key="2">
    <source>
        <dbReference type="ARBA" id="ARBA00022448"/>
    </source>
</evidence>
<dbReference type="SUPFAM" id="SSF52540">
    <property type="entry name" value="P-loop containing nucleoside triphosphate hydrolases"/>
    <property type="match status" value="1"/>
</dbReference>
<name>A0ABS1FUZ6_9FLAO</name>
<dbReference type="InterPro" id="IPR027417">
    <property type="entry name" value="P-loop_NTPase"/>
</dbReference>
<dbReference type="SMART" id="SM00382">
    <property type="entry name" value="AAA"/>
    <property type="match status" value="1"/>
</dbReference>
<evidence type="ECO:0000259" key="5">
    <source>
        <dbReference type="PROSITE" id="PS50893"/>
    </source>
</evidence>
<evidence type="ECO:0000256" key="4">
    <source>
        <dbReference type="ARBA" id="ARBA00022840"/>
    </source>
</evidence>
<dbReference type="EMBL" id="JAENHK010000010">
    <property type="protein sequence ID" value="MBK1896250.1"/>
    <property type="molecule type" value="Genomic_DNA"/>
</dbReference>